<feature type="domain" description="ApeA N-terminal" evidence="2">
    <location>
        <begin position="3"/>
        <end position="275"/>
    </location>
</feature>
<protein>
    <recommendedName>
        <fullName evidence="5">ApeA N-terminal domain-containing protein</fullName>
    </recommendedName>
</protein>
<evidence type="ECO:0000259" key="2">
    <source>
        <dbReference type="Pfam" id="PF18862"/>
    </source>
</evidence>
<dbReference type="Pfam" id="PF18862">
    <property type="entry name" value="ApeA_NTD1"/>
    <property type="match status" value="1"/>
</dbReference>
<reference evidence="3 4" key="1">
    <citation type="submission" date="2021-05" db="EMBL/GenBank/DDBJ databases">
        <title>A Polyphasic approach of four new species of the genus Ohtaekwangia: Ohtaekwangia histidinii sp. nov., Ohtaekwangia cretensis sp. nov., Ohtaekwangia indiensis sp. nov., Ohtaekwangia reichenbachii sp. nov. from diverse environment.</title>
        <authorList>
            <person name="Octaviana S."/>
        </authorList>
    </citation>
    <scope>NUCLEOTIDE SEQUENCE [LARGE SCALE GENOMIC DNA]</scope>
    <source>
        <strain evidence="3 4">PWU37</strain>
    </source>
</reference>
<dbReference type="Proteomes" id="UP001319180">
    <property type="component" value="Unassembled WGS sequence"/>
</dbReference>
<evidence type="ECO:0008006" key="5">
    <source>
        <dbReference type="Google" id="ProtNLM"/>
    </source>
</evidence>
<dbReference type="InterPro" id="IPR041223">
    <property type="entry name" value="ApeA_NTD"/>
</dbReference>
<name>A0AAP2DBB1_9BACT</name>
<proteinExistence type="predicted"/>
<accession>A0AAP2DBB1</accession>
<dbReference type="InterPro" id="IPR041229">
    <property type="entry name" value="HEPN_Apea"/>
</dbReference>
<dbReference type="AlphaFoldDB" id="A0AAP2DBB1"/>
<evidence type="ECO:0000313" key="4">
    <source>
        <dbReference type="Proteomes" id="UP001319180"/>
    </source>
</evidence>
<keyword evidence="4" id="KW-1185">Reference proteome</keyword>
<dbReference type="EMBL" id="JAHESC010000032">
    <property type="protein sequence ID" value="MBT1688861.1"/>
    <property type="molecule type" value="Genomic_DNA"/>
</dbReference>
<dbReference type="Pfam" id="PF18739">
    <property type="entry name" value="HEPN_Apea"/>
    <property type="match status" value="1"/>
</dbReference>
<organism evidence="3 4">
    <name type="scientific">Dawidia soli</name>
    <dbReference type="NCBI Taxonomy" id="2782352"/>
    <lineage>
        <taxon>Bacteria</taxon>
        <taxon>Pseudomonadati</taxon>
        <taxon>Bacteroidota</taxon>
        <taxon>Cytophagia</taxon>
        <taxon>Cytophagales</taxon>
        <taxon>Chryseotaleaceae</taxon>
        <taxon>Dawidia</taxon>
    </lineage>
</organism>
<dbReference type="RefSeq" id="WP_254092088.1">
    <property type="nucleotide sequence ID" value="NZ_JAHESC010000032.1"/>
</dbReference>
<feature type="domain" description="Apea-like HEPN" evidence="1">
    <location>
        <begin position="313"/>
        <end position="444"/>
    </location>
</feature>
<evidence type="ECO:0000313" key="3">
    <source>
        <dbReference type="EMBL" id="MBT1688861.1"/>
    </source>
</evidence>
<evidence type="ECO:0000259" key="1">
    <source>
        <dbReference type="Pfam" id="PF18739"/>
    </source>
</evidence>
<sequence>MTEINGDWFSPKNPTTKLPGTLTIDDGAMELQLYTETDFLGQPLYDNENEISQYSIILGETWQGKITLVNCDLVAKNKIGKKFATFSISPKLMFEGEHFASTNDINATAISCSYTYLSAWMEDLTHESPFKNITGQLSDLDPRLNKELVIDIENGFSVHIHQFLREHDITKRTRVSHQIHHSVDFVSKTNRPFVEFEEKAIAFQKLMELALDCSITIQWSMMKCGLKNQTTVFITKASSRNRVSKDSDSHRSPSSMLFSYYKLGEHGFKNAINKWFASYTQFSTVYDIYLDTNKRYNETGILLTSIMFNNRVLNIIQGLEQYHRLSNPQDDETKDAFKESLKPILAKLDSKEKDWLKARAFRKTTRLEDRLVRLLEVYATSFTGIFDAPSEKLDFAKHLAEIRNSLSHGRNEKSDIGAENQDAYIKARILLLVCILDSIGINPETSCKLIERCHRYGSPLEFYRKSNAK</sequence>
<comment type="caution">
    <text evidence="3">The sequence shown here is derived from an EMBL/GenBank/DDBJ whole genome shotgun (WGS) entry which is preliminary data.</text>
</comment>
<gene>
    <name evidence="3" type="ORF">KK078_19995</name>
</gene>